<dbReference type="AlphaFoldDB" id="A0AAD7FYY5"/>
<evidence type="ECO:0000313" key="1">
    <source>
        <dbReference type="EMBL" id="KAJ7644703.1"/>
    </source>
</evidence>
<proteinExistence type="predicted"/>
<dbReference type="SUPFAM" id="SSF52047">
    <property type="entry name" value="RNI-like"/>
    <property type="match status" value="1"/>
</dbReference>
<dbReference type="EMBL" id="JARKIF010000003">
    <property type="protein sequence ID" value="KAJ7644703.1"/>
    <property type="molecule type" value="Genomic_DNA"/>
</dbReference>
<dbReference type="Proteomes" id="UP001221142">
    <property type="component" value="Unassembled WGS sequence"/>
</dbReference>
<protein>
    <recommendedName>
        <fullName evidence="3">F-box domain-containing protein</fullName>
    </recommendedName>
</protein>
<evidence type="ECO:0000313" key="2">
    <source>
        <dbReference type="Proteomes" id="UP001221142"/>
    </source>
</evidence>
<dbReference type="Gene3D" id="3.80.10.10">
    <property type="entry name" value="Ribonuclease Inhibitor"/>
    <property type="match status" value="1"/>
</dbReference>
<sequence length="443" mass="50464">MPSRERIPNEIWLEIFRSLPRQALMRVHSTHRQFTAISRPLLFTHFTFHPYLLDIRGYFCAVFYDDIDLEVERLKFWSSEEIAPLVRQCTVAPLECSEAYILNSEFVRRISKFTGLRKLSATQLDLDSAALADICALPLLTDLSIVGCEVEDCDISDMEPLLLRRFFFRGSADRWIPLLDTAFLHELDLTGQLLHKTISAVSSFPRIHTLTATIDLSTASAAAFSKFPAVRILKLEKQRRRRSHPEHTACPSTSHILPLLNTYIGPHELLPLFLEKPTLKNLILDRCRAEELCLVLCTEAPHITSLHATFEHIDSATFETICTSFPGLVDLFIQRPEFYFPEDHERFYPEPAEFFSTLADSPLPRSLQRLAIALKWGELGHFELHSDGSPISVEGRKKLTERCPALTKLRLDGYDFLYTWRRGAGGGGLVQEQSTFGEGKSES</sequence>
<accession>A0AAD7FYY5</accession>
<evidence type="ECO:0008006" key="3">
    <source>
        <dbReference type="Google" id="ProtNLM"/>
    </source>
</evidence>
<comment type="caution">
    <text evidence="1">The sequence shown here is derived from an EMBL/GenBank/DDBJ whole genome shotgun (WGS) entry which is preliminary data.</text>
</comment>
<gene>
    <name evidence="1" type="ORF">FB45DRAFT_1053392</name>
</gene>
<organism evidence="1 2">
    <name type="scientific">Roridomyces roridus</name>
    <dbReference type="NCBI Taxonomy" id="1738132"/>
    <lineage>
        <taxon>Eukaryota</taxon>
        <taxon>Fungi</taxon>
        <taxon>Dikarya</taxon>
        <taxon>Basidiomycota</taxon>
        <taxon>Agaricomycotina</taxon>
        <taxon>Agaricomycetes</taxon>
        <taxon>Agaricomycetidae</taxon>
        <taxon>Agaricales</taxon>
        <taxon>Marasmiineae</taxon>
        <taxon>Mycenaceae</taxon>
        <taxon>Roridomyces</taxon>
    </lineage>
</organism>
<dbReference type="InterPro" id="IPR032675">
    <property type="entry name" value="LRR_dom_sf"/>
</dbReference>
<name>A0AAD7FYY5_9AGAR</name>
<reference evidence="1" key="1">
    <citation type="submission" date="2023-03" db="EMBL/GenBank/DDBJ databases">
        <title>Massive genome expansion in bonnet fungi (Mycena s.s.) driven by repeated elements and novel gene families across ecological guilds.</title>
        <authorList>
            <consortium name="Lawrence Berkeley National Laboratory"/>
            <person name="Harder C.B."/>
            <person name="Miyauchi S."/>
            <person name="Viragh M."/>
            <person name="Kuo A."/>
            <person name="Thoen E."/>
            <person name="Andreopoulos B."/>
            <person name="Lu D."/>
            <person name="Skrede I."/>
            <person name="Drula E."/>
            <person name="Henrissat B."/>
            <person name="Morin E."/>
            <person name="Kohler A."/>
            <person name="Barry K."/>
            <person name="LaButti K."/>
            <person name="Morin E."/>
            <person name="Salamov A."/>
            <person name="Lipzen A."/>
            <person name="Mereny Z."/>
            <person name="Hegedus B."/>
            <person name="Baldrian P."/>
            <person name="Stursova M."/>
            <person name="Weitz H."/>
            <person name="Taylor A."/>
            <person name="Grigoriev I.V."/>
            <person name="Nagy L.G."/>
            <person name="Martin F."/>
            <person name="Kauserud H."/>
        </authorList>
    </citation>
    <scope>NUCLEOTIDE SEQUENCE</scope>
    <source>
        <strain evidence="1">9284</strain>
    </source>
</reference>
<keyword evidence="2" id="KW-1185">Reference proteome</keyword>